<name>A0A0R1SES6_9LACO</name>
<reference evidence="1 2" key="1">
    <citation type="journal article" date="2015" name="Genome Announc.">
        <title>Expanding the biotechnology potential of lactobacilli through comparative genomics of 213 strains and associated genera.</title>
        <authorList>
            <person name="Sun Z."/>
            <person name="Harris H.M."/>
            <person name="McCann A."/>
            <person name="Guo C."/>
            <person name="Argimon S."/>
            <person name="Zhang W."/>
            <person name="Yang X."/>
            <person name="Jeffery I.B."/>
            <person name="Cooney J.C."/>
            <person name="Kagawa T.F."/>
            <person name="Liu W."/>
            <person name="Song Y."/>
            <person name="Salvetti E."/>
            <person name="Wrobel A."/>
            <person name="Rasinkangas P."/>
            <person name="Parkhill J."/>
            <person name="Rea M.C."/>
            <person name="O'Sullivan O."/>
            <person name="Ritari J."/>
            <person name="Douillard F.P."/>
            <person name="Paul Ross R."/>
            <person name="Yang R."/>
            <person name="Briner A.E."/>
            <person name="Felis G.E."/>
            <person name="de Vos W.M."/>
            <person name="Barrangou R."/>
            <person name="Klaenhammer T.R."/>
            <person name="Caufield P.W."/>
            <person name="Cui Y."/>
            <person name="Zhang H."/>
            <person name="O'Toole P.W."/>
        </authorList>
    </citation>
    <scope>NUCLEOTIDE SEQUENCE [LARGE SCALE GENOMIC DNA]</scope>
    <source>
        <strain evidence="1 2">DSM 14421</strain>
    </source>
</reference>
<dbReference type="STRING" id="1423739.FC85_GL002585"/>
<dbReference type="EMBL" id="AZEY01000029">
    <property type="protein sequence ID" value="KRL67729.1"/>
    <property type="molecule type" value="Genomic_DNA"/>
</dbReference>
<dbReference type="PATRIC" id="fig|1423739.3.peg.2683"/>
<dbReference type="AlphaFoldDB" id="A0A0R1SES6"/>
<organism evidence="1 2">
    <name type="scientific">Lentilactobacillus diolivorans DSM 14421</name>
    <dbReference type="NCBI Taxonomy" id="1423739"/>
    <lineage>
        <taxon>Bacteria</taxon>
        <taxon>Bacillati</taxon>
        <taxon>Bacillota</taxon>
        <taxon>Bacilli</taxon>
        <taxon>Lactobacillales</taxon>
        <taxon>Lactobacillaceae</taxon>
        <taxon>Lentilactobacillus</taxon>
    </lineage>
</organism>
<evidence type="ECO:0000313" key="2">
    <source>
        <dbReference type="Proteomes" id="UP000052013"/>
    </source>
</evidence>
<sequence length="63" mass="7078">MKINKFLKVLCNKLLVSQVIGNSHFFIGMDKNNQSIIRDIDALVKVQQTGDFQAAEANSLKNK</sequence>
<accession>A0A0R1SES6</accession>
<proteinExistence type="predicted"/>
<protein>
    <submittedName>
        <fullName evidence="1">Uncharacterized protein</fullName>
    </submittedName>
</protein>
<evidence type="ECO:0000313" key="1">
    <source>
        <dbReference type="EMBL" id="KRL67729.1"/>
    </source>
</evidence>
<dbReference type="Proteomes" id="UP000052013">
    <property type="component" value="Unassembled WGS sequence"/>
</dbReference>
<comment type="caution">
    <text evidence="1">The sequence shown here is derived from an EMBL/GenBank/DDBJ whole genome shotgun (WGS) entry which is preliminary data.</text>
</comment>
<gene>
    <name evidence="1" type="ORF">FC85_GL002585</name>
</gene>
<dbReference type="RefSeq" id="WP_057864180.1">
    <property type="nucleotide sequence ID" value="NZ_AZEY01000029.1"/>
</dbReference>